<evidence type="ECO:0000256" key="3">
    <source>
        <dbReference type="ARBA" id="ARBA00022490"/>
    </source>
</evidence>
<proteinExistence type="inferred from homology"/>
<dbReference type="GO" id="GO:0003743">
    <property type="term" value="F:translation initiation factor activity"/>
    <property type="evidence" value="ECO:0007669"/>
    <property type="project" value="TreeGrafter"/>
</dbReference>
<protein>
    <recommendedName>
        <fullName evidence="7">EIF2B subunit epsilon/gamma LbH domain-containing protein</fullName>
    </recommendedName>
</protein>
<dbReference type="CDD" id="cd04197">
    <property type="entry name" value="eIF-2B_epsilon_N"/>
    <property type="match status" value="1"/>
</dbReference>
<keyword evidence="5" id="KW-0648">Protein biosynthesis</keyword>
<comment type="subunit">
    <text evidence="6">Component of the translation initiation factor 2B (eIF2B) complex which is a heterodecamer of two sets of five different subunits: alpha, beta, gamma, delta and epsilon. Subunits alpha, beta and delta comprise a regulatory subcomplex and subunits epsilon and gamma comprise a catalytic subcomplex. Within the complex, the hexameric regulatory complex resides at the center, with the two heterodimeric catalytic subcomplexes bound on opposite sides.</text>
</comment>
<dbReference type="InterPro" id="IPR029044">
    <property type="entry name" value="Nucleotide-diphossugar_trans"/>
</dbReference>
<evidence type="ECO:0000259" key="7">
    <source>
        <dbReference type="Pfam" id="PF25084"/>
    </source>
</evidence>
<dbReference type="EMBL" id="NJES01000757">
    <property type="protein sequence ID" value="PHH69485.1"/>
    <property type="molecule type" value="Genomic_DNA"/>
</dbReference>
<dbReference type="GO" id="GO:0005085">
    <property type="term" value="F:guanyl-nucleotide exchange factor activity"/>
    <property type="evidence" value="ECO:0007669"/>
    <property type="project" value="TreeGrafter"/>
</dbReference>
<keyword evidence="3" id="KW-0963">Cytoplasm</keyword>
<dbReference type="AlphaFoldDB" id="A0A2C5YIZ9"/>
<dbReference type="GO" id="GO:0005851">
    <property type="term" value="C:eukaryotic translation initiation factor 2B complex"/>
    <property type="evidence" value="ECO:0007669"/>
    <property type="project" value="TreeGrafter"/>
</dbReference>
<evidence type="ECO:0000313" key="8">
    <source>
        <dbReference type="EMBL" id="PHH69485.1"/>
    </source>
</evidence>
<dbReference type="STRING" id="2004952.A0A2C5YIZ9"/>
<dbReference type="SUPFAM" id="SSF53448">
    <property type="entry name" value="Nucleotide-diphospho-sugar transferases"/>
    <property type="match status" value="1"/>
</dbReference>
<evidence type="ECO:0000256" key="1">
    <source>
        <dbReference type="ARBA" id="ARBA00004514"/>
    </source>
</evidence>
<dbReference type="InterPro" id="IPR051956">
    <property type="entry name" value="eIF2B_epsilon"/>
</dbReference>
<dbReference type="Gene3D" id="2.160.10.10">
    <property type="entry name" value="Hexapeptide repeat proteins"/>
    <property type="match status" value="1"/>
</dbReference>
<dbReference type="InterPro" id="IPR011004">
    <property type="entry name" value="Trimer_LpxA-like_sf"/>
</dbReference>
<dbReference type="PANTHER" id="PTHR45887:SF1">
    <property type="entry name" value="TRANSLATION INITIATION FACTOR EIF-2B SUBUNIT EPSILON"/>
    <property type="match status" value="1"/>
</dbReference>
<comment type="caution">
    <text evidence="8">The sequence shown here is derived from an EMBL/GenBank/DDBJ whole genome shotgun (WGS) entry which is preliminary data.</text>
</comment>
<comment type="subcellular location">
    <subcellularLocation>
        <location evidence="1">Cytoplasm</location>
        <location evidence="1">Cytosol</location>
    </subcellularLocation>
</comment>
<evidence type="ECO:0000313" key="9">
    <source>
        <dbReference type="Proteomes" id="UP000226431"/>
    </source>
</evidence>
<organism evidence="8 9">
    <name type="scientific">Ophiocordyceps camponoti-rufipedis</name>
    <dbReference type="NCBI Taxonomy" id="2004952"/>
    <lineage>
        <taxon>Eukaryota</taxon>
        <taxon>Fungi</taxon>
        <taxon>Dikarya</taxon>
        <taxon>Ascomycota</taxon>
        <taxon>Pezizomycotina</taxon>
        <taxon>Sordariomycetes</taxon>
        <taxon>Hypocreomycetidae</taxon>
        <taxon>Hypocreales</taxon>
        <taxon>Ophiocordycipitaceae</taxon>
        <taxon>Ophiocordyceps</taxon>
    </lineage>
</organism>
<sequence>MSQKAKSSSKAKKPVKSGAETRPLLDYTLEFLAMNGVAEVFIYCGAHADQVEEYFGRSRWSTASHSNPFSLIQIVRVSDARSSGDMLRDLDKRSLVEGDFILVHGDTVSNMMLDEALAAHRARREADAANIMTTVLRSGGDSSHRTKTNAVTPVFVVDSHSRRILQYEETTPLQSGRYLALDPAIVDELSADFEVRSDLIDAQIDICTPEVLALWSESFDYELPRAHFLHGVLKDWELNGKMVYADVLDDGYAARASDLQMYDAIGRDILGRWTCPLIPENNVAPAERYRWRADGLVVESGAGLAPDGRLSNSIIGRDTTIGPDCTVSNSVIGRGCRIGAGVVVEDSFIWDDVTIEDETRIKHSILADSVVLGRNCVVPAGSLLSTRVRVGHGVALNRTAVLSTLSPSGEPRRRRRRRRR</sequence>
<evidence type="ECO:0000256" key="6">
    <source>
        <dbReference type="ARBA" id="ARBA00046432"/>
    </source>
</evidence>
<dbReference type="Gene3D" id="3.90.550.10">
    <property type="entry name" value="Spore Coat Polysaccharide Biosynthesis Protein SpsA, Chain A"/>
    <property type="match status" value="1"/>
</dbReference>
<dbReference type="InterPro" id="IPR035543">
    <property type="entry name" value="eIF-2B_epsilon_N"/>
</dbReference>
<name>A0A2C5YIZ9_9HYPO</name>
<evidence type="ECO:0000256" key="4">
    <source>
        <dbReference type="ARBA" id="ARBA00022540"/>
    </source>
</evidence>
<keyword evidence="9" id="KW-1185">Reference proteome</keyword>
<gene>
    <name evidence="8" type="ORF">CDD80_6698</name>
</gene>
<dbReference type="InterPro" id="IPR056764">
    <property type="entry name" value="LbH_EIF2B3/5"/>
</dbReference>
<dbReference type="SUPFAM" id="SSF51161">
    <property type="entry name" value="Trimeric LpxA-like enzymes"/>
    <property type="match status" value="1"/>
</dbReference>
<evidence type="ECO:0000256" key="5">
    <source>
        <dbReference type="ARBA" id="ARBA00022917"/>
    </source>
</evidence>
<reference evidence="8 9" key="1">
    <citation type="submission" date="2017-06" db="EMBL/GenBank/DDBJ databases">
        <title>Ant-infecting Ophiocordyceps genomes reveal a high diversity of potential behavioral manipulation genes and a possible major role for enterotoxins.</title>
        <authorList>
            <person name="De Bekker C."/>
            <person name="Evans H.C."/>
            <person name="Brachmann A."/>
            <person name="Hughes D.P."/>
        </authorList>
    </citation>
    <scope>NUCLEOTIDE SEQUENCE [LARGE SCALE GENOMIC DNA]</scope>
    <source>
        <strain evidence="8 9">Map16</strain>
    </source>
</reference>
<accession>A0A2C5YIZ9</accession>
<comment type="similarity">
    <text evidence="2">Belongs to the eIF-2B gamma/epsilon subunits family.</text>
</comment>
<dbReference type="PANTHER" id="PTHR45887">
    <property type="entry name" value="TRANSLATION INITIATION FACTOR EIF-2B SUBUNIT EPSILON"/>
    <property type="match status" value="1"/>
</dbReference>
<dbReference type="GO" id="GO:0031369">
    <property type="term" value="F:translation initiation factor binding"/>
    <property type="evidence" value="ECO:0007669"/>
    <property type="project" value="TreeGrafter"/>
</dbReference>
<feature type="domain" description="EIF2B subunit epsilon/gamma LbH" evidence="7">
    <location>
        <begin position="311"/>
        <end position="395"/>
    </location>
</feature>
<dbReference type="Pfam" id="PF25084">
    <property type="entry name" value="LbH_EIF2B"/>
    <property type="match status" value="1"/>
</dbReference>
<keyword evidence="4" id="KW-0396">Initiation factor</keyword>
<dbReference type="OrthoDB" id="424572at2759"/>
<dbReference type="Proteomes" id="UP000226431">
    <property type="component" value="Unassembled WGS sequence"/>
</dbReference>
<evidence type="ECO:0000256" key="2">
    <source>
        <dbReference type="ARBA" id="ARBA00007878"/>
    </source>
</evidence>
<dbReference type="CDD" id="cd05787">
    <property type="entry name" value="LbH_eIF2B_epsilon"/>
    <property type="match status" value="1"/>
</dbReference>